<dbReference type="RefSeq" id="WP_091983292.1">
    <property type="nucleotide sequence ID" value="NZ_FOLO01000012.1"/>
</dbReference>
<dbReference type="PANTHER" id="PTHR43540">
    <property type="entry name" value="PEROXYUREIDOACRYLATE/UREIDOACRYLATE AMIDOHYDROLASE-RELATED"/>
    <property type="match status" value="1"/>
</dbReference>
<keyword evidence="1" id="KW-0378">Hydrolase</keyword>
<evidence type="ECO:0000313" key="4">
    <source>
        <dbReference type="EMBL" id="SFC57505.1"/>
    </source>
</evidence>
<dbReference type="STRING" id="1123010.SAMN02745724_02000"/>
<dbReference type="OrthoDB" id="5360912at2"/>
<reference evidence="4 5" key="1">
    <citation type="submission" date="2016-10" db="EMBL/GenBank/DDBJ databases">
        <authorList>
            <person name="de Groot N.N."/>
        </authorList>
    </citation>
    <scope>NUCLEOTIDE SEQUENCE [LARGE SCALE GENOMIC DNA]</scope>
    <source>
        <strain evidence="4 5">DSM 6059</strain>
    </source>
</reference>
<accession>A0A1I1KAJ6</accession>
<feature type="region of interest" description="Disordered" evidence="2">
    <location>
        <begin position="50"/>
        <end position="73"/>
    </location>
</feature>
<dbReference type="InterPro" id="IPR000868">
    <property type="entry name" value="Isochorismatase-like_dom"/>
</dbReference>
<evidence type="ECO:0000256" key="2">
    <source>
        <dbReference type="SAM" id="MobiDB-lite"/>
    </source>
</evidence>
<dbReference type="SUPFAM" id="SSF52499">
    <property type="entry name" value="Isochorismatase-like hydrolases"/>
    <property type="match status" value="1"/>
</dbReference>
<dbReference type="CDD" id="cd01014">
    <property type="entry name" value="nicotinamidase_related"/>
    <property type="match status" value="1"/>
</dbReference>
<dbReference type="PANTHER" id="PTHR43540:SF1">
    <property type="entry name" value="ISOCHORISMATASE HYDROLASE"/>
    <property type="match status" value="1"/>
</dbReference>
<dbReference type="Proteomes" id="UP000198862">
    <property type="component" value="Unassembled WGS sequence"/>
</dbReference>
<dbReference type="EMBL" id="FOLO01000012">
    <property type="protein sequence ID" value="SFC57505.1"/>
    <property type="molecule type" value="Genomic_DNA"/>
</dbReference>
<evidence type="ECO:0000256" key="1">
    <source>
        <dbReference type="ARBA" id="ARBA00022801"/>
    </source>
</evidence>
<dbReference type="Pfam" id="PF00857">
    <property type="entry name" value="Isochorismatase"/>
    <property type="match status" value="1"/>
</dbReference>
<dbReference type="Gene3D" id="3.40.50.850">
    <property type="entry name" value="Isochorismatase-like"/>
    <property type="match status" value="1"/>
</dbReference>
<sequence length="181" mass="20289">MQNCALILIDVQKAFNEPDWGQRNNHNAETNISDLLAFWRKKQGTVIHVHHSSKMQKSRFHPSQIGHEPKSQARPVPDEVVFKKLVNSAFIGTELERYLRDNKIEKLTIVGLTTDHCVSTTVRMASNFGFEVTLVSDATATFNKKLNGVDYTAQQIHLVHLASLNNEFCTLATTSDILASG</sequence>
<proteinExistence type="predicted"/>
<gene>
    <name evidence="4" type="ORF">SAMN02745724_02000</name>
</gene>
<feature type="compositionally biased region" description="Basic residues" evidence="2">
    <location>
        <begin position="50"/>
        <end position="60"/>
    </location>
</feature>
<evidence type="ECO:0000259" key="3">
    <source>
        <dbReference type="Pfam" id="PF00857"/>
    </source>
</evidence>
<dbReference type="InterPro" id="IPR050272">
    <property type="entry name" value="Isochorismatase-like_hydrls"/>
</dbReference>
<keyword evidence="5" id="KW-1185">Reference proteome</keyword>
<dbReference type="GO" id="GO:0016787">
    <property type="term" value="F:hydrolase activity"/>
    <property type="evidence" value="ECO:0007669"/>
    <property type="project" value="UniProtKB-KW"/>
</dbReference>
<protein>
    <submittedName>
        <fullName evidence="4">Nicotinamidase-related amidase</fullName>
    </submittedName>
</protein>
<organism evidence="4 5">
    <name type="scientific">Pseudoalteromonas denitrificans DSM 6059</name>
    <dbReference type="NCBI Taxonomy" id="1123010"/>
    <lineage>
        <taxon>Bacteria</taxon>
        <taxon>Pseudomonadati</taxon>
        <taxon>Pseudomonadota</taxon>
        <taxon>Gammaproteobacteria</taxon>
        <taxon>Alteromonadales</taxon>
        <taxon>Pseudoalteromonadaceae</taxon>
        <taxon>Pseudoalteromonas</taxon>
    </lineage>
</organism>
<dbReference type="AlphaFoldDB" id="A0A1I1KAJ6"/>
<feature type="domain" description="Isochorismatase-like" evidence="3">
    <location>
        <begin position="4"/>
        <end position="145"/>
    </location>
</feature>
<dbReference type="InterPro" id="IPR036380">
    <property type="entry name" value="Isochorismatase-like_sf"/>
</dbReference>
<name>A0A1I1KAJ6_9GAMM</name>
<evidence type="ECO:0000313" key="5">
    <source>
        <dbReference type="Proteomes" id="UP000198862"/>
    </source>
</evidence>